<dbReference type="Pfam" id="PF02870">
    <property type="entry name" value="Methyltransf_1N"/>
    <property type="match status" value="1"/>
</dbReference>
<sequence>MNTKEQIIHWSTVDCGQWPLYAAQTKKGLCYVGSPGQSYEEFEASIRKRFPQAFLVKSEETLKIYTDELREYFEGTRQSFSFPIDIKGTPFQEEIWKALKQIPYGNTYSYSDIAERIQKPKAVRAVGTAIGANPVLITIPCHRVIGKNGAITGYRGGIEMKQYLLQLESQHKEEKLLSCSRK</sequence>
<dbReference type="Pfam" id="PF01035">
    <property type="entry name" value="DNA_binding_1"/>
    <property type="match status" value="1"/>
</dbReference>
<dbReference type="GO" id="GO:0003908">
    <property type="term" value="F:methylated-DNA-[protein]-cysteine S-methyltransferase activity"/>
    <property type="evidence" value="ECO:0007669"/>
    <property type="project" value="UniProtKB-EC"/>
</dbReference>
<dbReference type="EC" id="2.1.1.63" evidence="9"/>
<evidence type="ECO:0000259" key="8">
    <source>
        <dbReference type="Pfam" id="PF02870"/>
    </source>
</evidence>
<dbReference type="InterPro" id="IPR036631">
    <property type="entry name" value="MGMT_N_sf"/>
</dbReference>
<feature type="domain" description="Methylated-DNA-[protein]-cysteine S-methyltransferase DNA binding" evidence="7">
    <location>
        <begin position="90"/>
        <end position="169"/>
    </location>
</feature>
<dbReference type="PANTHER" id="PTHR10815">
    <property type="entry name" value="METHYLATED-DNA--PROTEIN-CYSTEINE METHYLTRANSFERASE"/>
    <property type="match status" value="1"/>
</dbReference>
<evidence type="ECO:0000256" key="2">
    <source>
        <dbReference type="ARBA" id="ARBA00022603"/>
    </source>
</evidence>
<keyword evidence="10" id="KW-1185">Reference proteome</keyword>
<accession>A0ABW8I7B8</accession>
<dbReference type="InterPro" id="IPR001497">
    <property type="entry name" value="MethylDNA_cys_MeTrfase_AS"/>
</dbReference>
<comment type="catalytic activity">
    <reaction evidence="6">
        <text>a 6-O-methyl-2'-deoxyguanosine in DNA + L-cysteinyl-[protein] = S-methyl-L-cysteinyl-[protein] + a 2'-deoxyguanosine in DNA</text>
        <dbReference type="Rhea" id="RHEA:24000"/>
        <dbReference type="Rhea" id="RHEA-COMP:10131"/>
        <dbReference type="Rhea" id="RHEA-COMP:10132"/>
        <dbReference type="Rhea" id="RHEA-COMP:11367"/>
        <dbReference type="Rhea" id="RHEA-COMP:11368"/>
        <dbReference type="ChEBI" id="CHEBI:29950"/>
        <dbReference type="ChEBI" id="CHEBI:82612"/>
        <dbReference type="ChEBI" id="CHEBI:85445"/>
        <dbReference type="ChEBI" id="CHEBI:85448"/>
        <dbReference type="EC" id="2.1.1.63"/>
    </reaction>
</comment>
<gene>
    <name evidence="9" type="ORF">QYG89_06775</name>
</gene>
<dbReference type="CDD" id="cd06445">
    <property type="entry name" value="ATase"/>
    <property type="match status" value="1"/>
</dbReference>
<dbReference type="Gene3D" id="1.10.10.10">
    <property type="entry name" value="Winged helix-like DNA-binding domain superfamily/Winged helix DNA-binding domain"/>
    <property type="match status" value="1"/>
</dbReference>
<evidence type="ECO:0000256" key="3">
    <source>
        <dbReference type="ARBA" id="ARBA00022679"/>
    </source>
</evidence>
<dbReference type="GO" id="GO:0032259">
    <property type="term" value="P:methylation"/>
    <property type="evidence" value="ECO:0007669"/>
    <property type="project" value="UniProtKB-KW"/>
</dbReference>
<dbReference type="EMBL" id="JAUIYO010000003">
    <property type="protein sequence ID" value="MFK2825391.1"/>
    <property type="molecule type" value="Genomic_DNA"/>
</dbReference>
<dbReference type="RefSeq" id="WP_404315918.1">
    <property type="nucleotide sequence ID" value="NZ_JAUIYO010000003.1"/>
</dbReference>
<comment type="catalytic activity">
    <reaction evidence="1">
        <text>a 4-O-methyl-thymidine in DNA + L-cysteinyl-[protein] = a thymidine in DNA + S-methyl-L-cysteinyl-[protein]</text>
        <dbReference type="Rhea" id="RHEA:53428"/>
        <dbReference type="Rhea" id="RHEA-COMP:10131"/>
        <dbReference type="Rhea" id="RHEA-COMP:10132"/>
        <dbReference type="Rhea" id="RHEA-COMP:13555"/>
        <dbReference type="Rhea" id="RHEA-COMP:13556"/>
        <dbReference type="ChEBI" id="CHEBI:29950"/>
        <dbReference type="ChEBI" id="CHEBI:82612"/>
        <dbReference type="ChEBI" id="CHEBI:137386"/>
        <dbReference type="ChEBI" id="CHEBI:137387"/>
        <dbReference type="EC" id="2.1.1.63"/>
    </reaction>
</comment>
<dbReference type="Proteomes" id="UP001619911">
    <property type="component" value="Unassembled WGS sequence"/>
</dbReference>
<keyword evidence="2 9" id="KW-0489">Methyltransferase</keyword>
<evidence type="ECO:0000256" key="6">
    <source>
        <dbReference type="ARBA" id="ARBA00049348"/>
    </source>
</evidence>
<evidence type="ECO:0000256" key="5">
    <source>
        <dbReference type="ARBA" id="ARBA00023204"/>
    </source>
</evidence>
<name>A0ABW8I7B8_9BACI</name>
<comment type="caution">
    <text evidence="9">The sequence shown here is derived from an EMBL/GenBank/DDBJ whole genome shotgun (WGS) entry which is preliminary data.</text>
</comment>
<keyword evidence="4" id="KW-0227">DNA damage</keyword>
<dbReference type="InterPro" id="IPR014048">
    <property type="entry name" value="MethylDNA_cys_MeTrfase_DNA-bd"/>
</dbReference>
<keyword evidence="5" id="KW-0234">DNA repair</keyword>
<dbReference type="PANTHER" id="PTHR10815:SF12">
    <property type="entry name" value="METHYLATED-DNA--PROTEIN-CYSTEINE METHYLTRANSFERASE, INDUCIBLE"/>
    <property type="match status" value="1"/>
</dbReference>
<feature type="domain" description="Methylguanine DNA methyltransferase ribonuclease-like" evidence="8">
    <location>
        <begin position="8"/>
        <end position="86"/>
    </location>
</feature>
<evidence type="ECO:0000313" key="10">
    <source>
        <dbReference type="Proteomes" id="UP001619911"/>
    </source>
</evidence>
<reference evidence="9 10" key="1">
    <citation type="submission" date="2023-07" db="EMBL/GenBank/DDBJ databases">
        <title>Bacillus lucianemedeirus sp. nov, a new species isolated from an immunobiological production facility.</title>
        <authorList>
            <person name="Costa L.V."/>
            <person name="Miranda R.V.S.L."/>
            <person name="Brandao M.L.L."/>
            <person name="Reis C.M.F."/>
            <person name="Frazao A.M."/>
            <person name="Cruz F.V."/>
            <person name="Baio P.V.P."/>
            <person name="Veras J.F.C."/>
            <person name="Ramos J.N."/>
            <person name="Vieira V."/>
        </authorList>
    </citation>
    <scope>NUCLEOTIDE SEQUENCE [LARGE SCALE GENOMIC DNA]</scope>
    <source>
        <strain evidence="9 10">B190/17</strain>
    </source>
</reference>
<dbReference type="NCBIfam" id="TIGR00589">
    <property type="entry name" value="ogt"/>
    <property type="match status" value="1"/>
</dbReference>
<evidence type="ECO:0000256" key="1">
    <source>
        <dbReference type="ARBA" id="ARBA00001286"/>
    </source>
</evidence>
<proteinExistence type="predicted"/>
<evidence type="ECO:0000259" key="7">
    <source>
        <dbReference type="Pfam" id="PF01035"/>
    </source>
</evidence>
<dbReference type="SUPFAM" id="SSF53155">
    <property type="entry name" value="Methylated DNA-protein cysteine methyltransferase domain"/>
    <property type="match status" value="1"/>
</dbReference>
<dbReference type="InterPro" id="IPR036388">
    <property type="entry name" value="WH-like_DNA-bd_sf"/>
</dbReference>
<dbReference type="PROSITE" id="PS00374">
    <property type="entry name" value="MGMT"/>
    <property type="match status" value="1"/>
</dbReference>
<dbReference type="SUPFAM" id="SSF46767">
    <property type="entry name" value="Methylated DNA-protein cysteine methyltransferase, C-terminal domain"/>
    <property type="match status" value="1"/>
</dbReference>
<organism evidence="9 10">
    <name type="scientific">Bacillus lumedeiriae</name>
    <dbReference type="NCBI Taxonomy" id="3058829"/>
    <lineage>
        <taxon>Bacteria</taxon>
        <taxon>Bacillati</taxon>
        <taxon>Bacillota</taxon>
        <taxon>Bacilli</taxon>
        <taxon>Bacillales</taxon>
        <taxon>Bacillaceae</taxon>
        <taxon>Bacillus</taxon>
    </lineage>
</organism>
<dbReference type="Gene3D" id="3.30.160.70">
    <property type="entry name" value="Methylated DNA-protein cysteine methyltransferase domain"/>
    <property type="match status" value="1"/>
</dbReference>
<evidence type="ECO:0000313" key="9">
    <source>
        <dbReference type="EMBL" id="MFK2825391.1"/>
    </source>
</evidence>
<keyword evidence="3 9" id="KW-0808">Transferase</keyword>
<dbReference type="InterPro" id="IPR036217">
    <property type="entry name" value="MethylDNA_cys_MeTrfase_DNAb"/>
</dbReference>
<dbReference type="InterPro" id="IPR008332">
    <property type="entry name" value="MethylG_MeTrfase_N"/>
</dbReference>
<protein>
    <submittedName>
        <fullName evidence="9">Methylated-DNA--[protein]-cysteine S-methyltransferase</fullName>
        <ecNumber evidence="9">2.1.1.63</ecNumber>
    </submittedName>
</protein>
<evidence type="ECO:0000256" key="4">
    <source>
        <dbReference type="ARBA" id="ARBA00022763"/>
    </source>
</evidence>